<protein>
    <recommendedName>
        <fullName evidence="4">ABC transporter permease</fullName>
    </recommendedName>
</protein>
<evidence type="ECO:0000256" key="1">
    <source>
        <dbReference type="SAM" id="Phobius"/>
    </source>
</evidence>
<keyword evidence="1" id="KW-0472">Membrane</keyword>
<feature type="transmembrane region" description="Helical" evidence="1">
    <location>
        <begin position="21"/>
        <end position="40"/>
    </location>
</feature>
<dbReference type="EMBL" id="JAGGKX010000002">
    <property type="protein sequence ID" value="MBP1968366.1"/>
    <property type="molecule type" value="Genomic_DNA"/>
</dbReference>
<keyword evidence="1" id="KW-1133">Transmembrane helix</keyword>
<feature type="transmembrane region" description="Helical" evidence="1">
    <location>
        <begin position="233"/>
        <end position="254"/>
    </location>
</feature>
<evidence type="ECO:0000313" key="3">
    <source>
        <dbReference type="Proteomes" id="UP001519345"/>
    </source>
</evidence>
<evidence type="ECO:0008006" key="4">
    <source>
        <dbReference type="Google" id="ProtNLM"/>
    </source>
</evidence>
<dbReference type="Proteomes" id="UP001519345">
    <property type="component" value="Unassembled WGS sequence"/>
</dbReference>
<evidence type="ECO:0000313" key="2">
    <source>
        <dbReference type="EMBL" id="MBP1968366.1"/>
    </source>
</evidence>
<comment type="caution">
    <text evidence="2">The sequence shown here is derived from an EMBL/GenBank/DDBJ whole genome shotgun (WGS) entry which is preliminary data.</text>
</comment>
<sequence length="262" mass="29544">MKQNPILSKVSFDLYTAQMKWSIWYISILLFVHITIIIISVNLTGTFGDFLAFSYGSSKVYMLVIGILSAYAFLTFYVNHGITRKDYFKGTAISALAISISLAIIAAVLNVIEYVILRLINIEHVLERSMENSHIQNDDQSISIDLTGMMVSGSSFIDSSNWLVSLIVYSMTIFIAYLIGWLIGVGYYRFGWIIGFGFIALAIIMSTLLDLLWGNELAEPLSYWLAFDLNIPLVVSILGTLVLIGMILWFIRFLTRDVPIKM</sequence>
<feature type="transmembrane region" description="Helical" evidence="1">
    <location>
        <begin position="190"/>
        <end position="213"/>
    </location>
</feature>
<name>A0ABS4ID52_9BACI</name>
<dbReference type="RefSeq" id="WP_209461607.1">
    <property type="nucleotide sequence ID" value="NZ_CP110224.1"/>
</dbReference>
<reference evidence="2 3" key="1">
    <citation type="submission" date="2021-03" db="EMBL/GenBank/DDBJ databases">
        <title>Genomic Encyclopedia of Type Strains, Phase IV (KMG-IV): sequencing the most valuable type-strain genomes for metagenomic binning, comparative biology and taxonomic classification.</title>
        <authorList>
            <person name="Goeker M."/>
        </authorList>
    </citation>
    <scope>NUCLEOTIDE SEQUENCE [LARGE SCALE GENOMIC DNA]</scope>
    <source>
        <strain evidence="2 3">DSM 25609</strain>
    </source>
</reference>
<organism evidence="2 3">
    <name type="scientific">Virgibacillus natechei</name>
    <dbReference type="NCBI Taxonomy" id="1216297"/>
    <lineage>
        <taxon>Bacteria</taxon>
        <taxon>Bacillati</taxon>
        <taxon>Bacillota</taxon>
        <taxon>Bacilli</taxon>
        <taxon>Bacillales</taxon>
        <taxon>Bacillaceae</taxon>
        <taxon>Virgibacillus</taxon>
    </lineage>
</organism>
<feature type="transmembrane region" description="Helical" evidence="1">
    <location>
        <begin position="90"/>
        <end position="112"/>
    </location>
</feature>
<gene>
    <name evidence="2" type="ORF">J2Z83_000458</name>
</gene>
<feature type="transmembrane region" description="Helical" evidence="1">
    <location>
        <begin position="60"/>
        <end position="78"/>
    </location>
</feature>
<keyword evidence="3" id="KW-1185">Reference proteome</keyword>
<proteinExistence type="predicted"/>
<keyword evidence="1" id="KW-0812">Transmembrane</keyword>
<feature type="transmembrane region" description="Helical" evidence="1">
    <location>
        <begin position="162"/>
        <end position="183"/>
    </location>
</feature>
<accession>A0ABS4ID52</accession>